<name>A0A9P4JEE2_9PLEO</name>
<reference evidence="2" key="1">
    <citation type="journal article" date="2020" name="Stud. Mycol.">
        <title>101 Dothideomycetes genomes: a test case for predicting lifestyles and emergence of pathogens.</title>
        <authorList>
            <person name="Haridas S."/>
            <person name="Albert R."/>
            <person name="Binder M."/>
            <person name="Bloem J."/>
            <person name="Labutti K."/>
            <person name="Salamov A."/>
            <person name="Andreopoulos B."/>
            <person name="Baker S."/>
            <person name="Barry K."/>
            <person name="Bills G."/>
            <person name="Bluhm B."/>
            <person name="Cannon C."/>
            <person name="Castanera R."/>
            <person name="Culley D."/>
            <person name="Daum C."/>
            <person name="Ezra D."/>
            <person name="Gonzalez J."/>
            <person name="Henrissat B."/>
            <person name="Kuo A."/>
            <person name="Liang C."/>
            <person name="Lipzen A."/>
            <person name="Lutzoni F."/>
            <person name="Magnuson J."/>
            <person name="Mondo S."/>
            <person name="Nolan M."/>
            <person name="Ohm R."/>
            <person name="Pangilinan J."/>
            <person name="Park H.-J."/>
            <person name="Ramirez L."/>
            <person name="Alfaro M."/>
            <person name="Sun H."/>
            <person name="Tritt A."/>
            <person name="Yoshinaga Y."/>
            <person name="Zwiers L.-H."/>
            <person name="Turgeon B."/>
            <person name="Goodwin S."/>
            <person name="Spatafora J."/>
            <person name="Crous P."/>
            <person name="Grigoriev I."/>
        </authorList>
    </citation>
    <scope>NUCLEOTIDE SEQUENCE</scope>
    <source>
        <strain evidence="2">ATCC 74209</strain>
    </source>
</reference>
<sequence length="368" mass="41231">MDDSRYQLVDTIYGPGTVISWLLTICSAFISWTFNARHKRKDTITYDFIAALAYPTIAASHIVHQLLRLPAPFAEIVASRNDPNLLMIVVAIEAPLNICETFTAVAFLAFLVNVLLSSSNLSSTTSDTRKLKRTGLIHVVGMLCWAVESVMFAKTRNISYADRALERPYMYTRTPFMVTNWISLAINFVVWILLCAYRPTKTDPDLEVRGARVQDRMSQEKYFGQEEHAGHTRCTRQNCTKGGKGQCPRHSFSECSLSNILLYSALSYLPVAFMITVLNGVGAFGELHFSSKRSLLAKGFFFIPKSMASLSDLDQVVALIGGVITVAFSCWEAYKSTKIGDGFWKEKNHDTILLKQLEFSRRDGIATD</sequence>
<keyword evidence="1" id="KW-0812">Transmembrane</keyword>
<evidence type="ECO:0000313" key="3">
    <source>
        <dbReference type="Proteomes" id="UP000799536"/>
    </source>
</evidence>
<organism evidence="2 3">
    <name type="scientific">Delitschia confertaspora ATCC 74209</name>
    <dbReference type="NCBI Taxonomy" id="1513339"/>
    <lineage>
        <taxon>Eukaryota</taxon>
        <taxon>Fungi</taxon>
        <taxon>Dikarya</taxon>
        <taxon>Ascomycota</taxon>
        <taxon>Pezizomycotina</taxon>
        <taxon>Dothideomycetes</taxon>
        <taxon>Pleosporomycetidae</taxon>
        <taxon>Pleosporales</taxon>
        <taxon>Delitschiaceae</taxon>
        <taxon>Delitschia</taxon>
    </lineage>
</organism>
<feature type="transmembrane region" description="Helical" evidence="1">
    <location>
        <begin position="46"/>
        <end position="67"/>
    </location>
</feature>
<feature type="transmembrane region" description="Helical" evidence="1">
    <location>
        <begin position="136"/>
        <end position="155"/>
    </location>
</feature>
<comment type="caution">
    <text evidence="2">The sequence shown here is derived from an EMBL/GenBank/DDBJ whole genome shotgun (WGS) entry which is preliminary data.</text>
</comment>
<feature type="transmembrane region" description="Helical" evidence="1">
    <location>
        <begin position="12"/>
        <end position="34"/>
    </location>
</feature>
<evidence type="ECO:0000256" key="1">
    <source>
        <dbReference type="SAM" id="Phobius"/>
    </source>
</evidence>
<feature type="transmembrane region" description="Helical" evidence="1">
    <location>
        <begin position="87"/>
        <end position="116"/>
    </location>
</feature>
<feature type="transmembrane region" description="Helical" evidence="1">
    <location>
        <begin position="316"/>
        <end position="334"/>
    </location>
</feature>
<feature type="transmembrane region" description="Helical" evidence="1">
    <location>
        <begin position="175"/>
        <end position="197"/>
    </location>
</feature>
<evidence type="ECO:0000313" key="2">
    <source>
        <dbReference type="EMBL" id="KAF2196769.1"/>
    </source>
</evidence>
<keyword evidence="1" id="KW-0472">Membrane</keyword>
<dbReference type="Proteomes" id="UP000799536">
    <property type="component" value="Unassembled WGS sequence"/>
</dbReference>
<proteinExistence type="predicted"/>
<keyword evidence="3" id="KW-1185">Reference proteome</keyword>
<protein>
    <submittedName>
        <fullName evidence="2">Uncharacterized protein</fullName>
    </submittedName>
</protein>
<accession>A0A9P4JEE2</accession>
<keyword evidence="1" id="KW-1133">Transmembrane helix</keyword>
<dbReference type="AlphaFoldDB" id="A0A9P4JEE2"/>
<gene>
    <name evidence="2" type="ORF">GQ43DRAFT_425930</name>
</gene>
<dbReference type="EMBL" id="ML994327">
    <property type="protein sequence ID" value="KAF2196769.1"/>
    <property type="molecule type" value="Genomic_DNA"/>
</dbReference>
<feature type="transmembrane region" description="Helical" evidence="1">
    <location>
        <begin position="260"/>
        <end position="284"/>
    </location>
</feature>
<dbReference type="OrthoDB" id="2309723at2759"/>